<name>A0A9N8UWR0_9GLOM</name>
<dbReference type="OrthoDB" id="10576772at2759"/>
<dbReference type="Proteomes" id="UP000789831">
    <property type="component" value="Unassembled WGS sequence"/>
</dbReference>
<keyword evidence="3" id="KW-0732">Signal</keyword>
<keyword evidence="2" id="KW-0472">Membrane</keyword>
<sequence length="215" mass="23516">MKNILVSVTLVCWVLLQLLVVAVPTVQGAAPPIVAKGVEGDNSNDVNLSEVVHHSKHNQVTATVATISSTPEPTHGTNTGGSDNQENTNTETPSLDSNNPDLNNTDNAVVKTVPGRSLEIESVGPYIVFGMIALLAFLLPISAYFFSVRMAKLRKLREQRDAEAAADVAAKEVKFEEFAEEAKFAEREKKYAEFAERQSKYSEFAEYNQDAMMLP</sequence>
<comment type="caution">
    <text evidence="4">The sequence shown here is derived from an EMBL/GenBank/DDBJ whole genome shotgun (WGS) entry which is preliminary data.</text>
</comment>
<evidence type="ECO:0000313" key="5">
    <source>
        <dbReference type="Proteomes" id="UP000789831"/>
    </source>
</evidence>
<reference evidence="4" key="1">
    <citation type="submission" date="2021-06" db="EMBL/GenBank/DDBJ databases">
        <authorList>
            <person name="Kallberg Y."/>
            <person name="Tangrot J."/>
            <person name="Rosling A."/>
        </authorList>
    </citation>
    <scope>NUCLEOTIDE SEQUENCE</scope>
    <source>
        <strain evidence="4">MT106</strain>
    </source>
</reference>
<accession>A0A9N8UWR0</accession>
<feature type="signal peptide" evidence="3">
    <location>
        <begin position="1"/>
        <end position="28"/>
    </location>
</feature>
<proteinExistence type="predicted"/>
<feature type="region of interest" description="Disordered" evidence="1">
    <location>
        <begin position="66"/>
        <end position="104"/>
    </location>
</feature>
<keyword evidence="5" id="KW-1185">Reference proteome</keyword>
<keyword evidence="2" id="KW-1133">Transmembrane helix</keyword>
<keyword evidence="2" id="KW-0812">Transmembrane</keyword>
<evidence type="ECO:0000256" key="3">
    <source>
        <dbReference type="SAM" id="SignalP"/>
    </source>
</evidence>
<protein>
    <submittedName>
        <fullName evidence="4">11072_t:CDS:1</fullName>
    </submittedName>
</protein>
<dbReference type="EMBL" id="CAJVPL010000010">
    <property type="protein sequence ID" value="CAG8433742.1"/>
    <property type="molecule type" value="Genomic_DNA"/>
</dbReference>
<organism evidence="4 5">
    <name type="scientific">Ambispora gerdemannii</name>
    <dbReference type="NCBI Taxonomy" id="144530"/>
    <lineage>
        <taxon>Eukaryota</taxon>
        <taxon>Fungi</taxon>
        <taxon>Fungi incertae sedis</taxon>
        <taxon>Mucoromycota</taxon>
        <taxon>Glomeromycotina</taxon>
        <taxon>Glomeromycetes</taxon>
        <taxon>Archaeosporales</taxon>
        <taxon>Ambisporaceae</taxon>
        <taxon>Ambispora</taxon>
    </lineage>
</organism>
<feature type="chain" id="PRO_5040312406" evidence="3">
    <location>
        <begin position="29"/>
        <end position="215"/>
    </location>
</feature>
<dbReference type="AlphaFoldDB" id="A0A9N8UWR0"/>
<evidence type="ECO:0000256" key="2">
    <source>
        <dbReference type="SAM" id="Phobius"/>
    </source>
</evidence>
<gene>
    <name evidence="4" type="ORF">AGERDE_LOCUS217</name>
</gene>
<feature type="transmembrane region" description="Helical" evidence="2">
    <location>
        <begin position="126"/>
        <end position="147"/>
    </location>
</feature>
<evidence type="ECO:0000256" key="1">
    <source>
        <dbReference type="SAM" id="MobiDB-lite"/>
    </source>
</evidence>
<evidence type="ECO:0000313" key="4">
    <source>
        <dbReference type="EMBL" id="CAG8433742.1"/>
    </source>
</evidence>